<keyword evidence="2" id="KW-1185">Reference proteome</keyword>
<reference evidence="1" key="1">
    <citation type="submission" date="2022-11" db="EMBL/GenBank/DDBJ databases">
        <authorList>
            <person name="Petersen C."/>
        </authorList>
    </citation>
    <scope>NUCLEOTIDE SEQUENCE</scope>
    <source>
        <strain evidence="1">IBT 22155</strain>
    </source>
</reference>
<organism evidence="1 2">
    <name type="scientific">Penicillium bovifimosum</name>
    <dbReference type="NCBI Taxonomy" id="126998"/>
    <lineage>
        <taxon>Eukaryota</taxon>
        <taxon>Fungi</taxon>
        <taxon>Dikarya</taxon>
        <taxon>Ascomycota</taxon>
        <taxon>Pezizomycotina</taxon>
        <taxon>Eurotiomycetes</taxon>
        <taxon>Eurotiomycetidae</taxon>
        <taxon>Eurotiales</taxon>
        <taxon>Aspergillaceae</taxon>
        <taxon>Penicillium</taxon>
    </lineage>
</organism>
<dbReference type="AlphaFoldDB" id="A0A9W9GXB1"/>
<proteinExistence type="predicted"/>
<dbReference type="Proteomes" id="UP001149079">
    <property type="component" value="Unassembled WGS sequence"/>
</dbReference>
<dbReference type="RefSeq" id="XP_056521475.1">
    <property type="nucleotide sequence ID" value="XM_056667879.1"/>
</dbReference>
<evidence type="ECO:0000313" key="2">
    <source>
        <dbReference type="Proteomes" id="UP001149079"/>
    </source>
</evidence>
<dbReference type="EMBL" id="JAPQKL010000005">
    <property type="protein sequence ID" value="KAJ5131096.1"/>
    <property type="molecule type" value="Genomic_DNA"/>
</dbReference>
<dbReference type="GeneID" id="81407049"/>
<evidence type="ECO:0000313" key="1">
    <source>
        <dbReference type="EMBL" id="KAJ5131096.1"/>
    </source>
</evidence>
<name>A0A9W9GXB1_9EURO</name>
<reference evidence="1" key="2">
    <citation type="journal article" date="2023" name="IMA Fungus">
        <title>Comparative genomic study of the Penicillium genus elucidates a diverse pangenome and 15 lateral gene transfer events.</title>
        <authorList>
            <person name="Petersen C."/>
            <person name="Sorensen T."/>
            <person name="Nielsen M.R."/>
            <person name="Sondergaard T.E."/>
            <person name="Sorensen J.L."/>
            <person name="Fitzpatrick D.A."/>
            <person name="Frisvad J.C."/>
            <person name="Nielsen K.L."/>
        </authorList>
    </citation>
    <scope>NUCLEOTIDE SEQUENCE</scope>
    <source>
        <strain evidence="1">IBT 22155</strain>
    </source>
</reference>
<comment type="caution">
    <text evidence="1">The sequence shown here is derived from an EMBL/GenBank/DDBJ whole genome shotgun (WGS) entry which is preliminary data.</text>
</comment>
<sequence length="158" mass="18631">MKGIKLVIVRSKKYDFILDFDVEKMTIKAKKLKSNKSLLFLNQSLELGELKASEKSIFRNIFEDKDIYSVVNVCLMFIDRCVLIHYNDVNKIFNARQQARDDQPIPLRQLRTAINFWIKKDKGYKEVDRVAHTVEFEISFNSKLLRFNFRTLGGDTLF</sequence>
<gene>
    <name evidence="1" type="ORF">N7515_007135</name>
</gene>
<accession>A0A9W9GXB1</accession>
<protein>
    <submittedName>
        <fullName evidence="1">Uncharacterized protein</fullName>
    </submittedName>
</protein>